<organism evidence="3 4">
    <name type="scientific">Sedimentibacter hydroxybenzoicus DSM 7310</name>
    <dbReference type="NCBI Taxonomy" id="1123245"/>
    <lineage>
        <taxon>Bacteria</taxon>
        <taxon>Bacillati</taxon>
        <taxon>Bacillota</taxon>
        <taxon>Tissierellia</taxon>
        <taxon>Sedimentibacter</taxon>
    </lineage>
</organism>
<feature type="signal peptide" evidence="1">
    <location>
        <begin position="1"/>
        <end position="23"/>
    </location>
</feature>
<evidence type="ECO:0000313" key="4">
    <source>
        <dbReference type="Proteomes" id="UP000611629"/>
    </source>
</evidence>
<proteinExistence type="predicted"/>
<dbReference type="InterPro" id="IPR001119">
    <property type="entry name" value="SLH_dom"/>
</dbReference>
<dbReference type="Pfam" id="PF00395">
    <property type="entry name" value="SLH"/>
    <property type="match status" value="1"/>
</dbReference>
<evidence type="ECO:0000313" key="3">
    <source>
        <dbReference type="EMBL" id="NYB75338.1"/>
    </source>
</evidence>
<dbReference type="PROSITE" id="PS00018">
    <property type="entry name" value="EF_HAND_1"/>
    <property type="match status" value="1"/>
</dbReference>
<evidence type="ECO:0000256" key="1">
    <source>
        <dbReference type="SAM" id="SignalP"/>
    </source>
</evidence>
<dbReference type="InterPro" id="IPR018247">
    <property type="entry name" value="EF_Hand_1_Ca_BS"/>
</dbReference>
<dbReference type="EMBL" id="JACBNQ010000020">
    <property type="protein sequence ID" value="NYB75338.1"/>
    <property type="molecule type" value="Genomic_DNA"/>
</dbReference>
<evidence type="ECO:0000259" key="2">
    <source>
        <dbReference type="Pfam" id="PF00395"/>
    </source>
</evidence>
<accession>A0A974GXA4</accession>
<sequence length="418" mass="48391">MMKIKIVLIISLLICFFSIQAYGATEEPVNADKLIDDLKSTYGIKVIIQDKDDNINYNDCLIVLDKGLSRFPDGLIKEITDYYAKKEISTNIIVNKTEKISDLFSEYVMSDSSANIYINTLLYRNSCVASEEGFIYETGHFIRDYIFEIYGYDKLKSEFEKLNSGYNYGTWAEGYENIFLNKHAAASFKEEVANLIWYTEIHPDKLRNISDGNFTIIHKKIEILSNAAEQSFSSVTKETNLWNEALPQKPDEWARETIEKMETASLIPEEYEGIYRAYITKKDFYNLTFSIIEKKIGKESFSNTFGIVEKEEYTSLDPLKGEAYVNIDVYDSDEDNYITRLEIAKFFGYVSNKLNKDISDYKIVEFDDISSVSESEKLFIYYVSSNGLLNGNGTSFKPFKNCTYQESYLMLMRLYNFL</sequence>
<reference evidence="3" key="1">
    <citation type="submission" date="2020-07" db="EMBL/GenBank/DDBJ databases">
        <title>Genomic analysis of a strain of Sedimentibacter Hydroxybenzoicus DSM7310.</title>
        <authorList>
            <person name="Ma S."/>
        </authorList>
    </citation>
    <scope>NUCLEOTIDE SEQUENCE</scope>
    <source>
        <strain evidence="3">DSM 7310</strain>
    </source>
</reference>
<comment type="caution">
    <text evidence="3">The sequence shown here is derived from an EMBL/GenBank/DDBJ whole genome shotgun (WGS) entry which is preliminary data.</text>
</comment>
<dbReference type="AlphaFoldDB" id="A0A974GXA4"/>
<dbReference type="Proteomes" id="UP000611629">
    <property type="component" value="Unassembled WGS sequence"/>
</dbReference>
<keyword evidence="1" id="KW-0732">Signal</keyword>
<keyword evidence="4" id="KW-1185">Reference proteome</keyword>
<feature type="domain" description="SLH" evidence="2">
    <location>
        <begin position="366"/>
        <end position="406"/>
    </location>
</feature>
<feature type="chain" id="PRO_5036787824" description="SLH domain-containing protein" evidence="1">
    <location>
        <begin position="24"/>
        <end position="418"/>
    </location>
</feature>
<protein>
    <recommendedName>
        <fullName evidence="2">SLH domain-containing protein</fullName>
    </recommendedName>
</protein>
<name>A0A974GXA4_SEDHY</name>
<dbReference type="RefSeq" id="WP_179239043.1">
    <property type="nucleotide sequence ID" value="NZ_JACBNQ010000020.1"/>
</dbReference>
<gene>
    <name evidence="3" type="ORF">HZF24_14415</name>
</gene>